<gene>
    <name evidence="3" type="ORF">AVDCRST_MAG59-2966</name>
</gene>
<feature type="transmembrane region" description="Helical" evidence="1">
    <location>
        <begin position="30"/>
        <end position="52"/>
    </location>
</feature>
<proteinExistence type="predicted"/>
<dbReference type="Pfam" id="PF04294">
    <property type="entry name" value="VanW"/>
    <property type="match status" value="1"/>
</dbReference>
<dbReference type="PANTHER" id="PTHR35788">
    <property type="entry name" value="EXPORTED PROTEIN-RELATED"/>
    <property type="match status" value="1"/>
</dbReference>
<keyword evidence="1" id="KW-1133">Transmembrane helix</keyword>
<dbReference type="PANTHER" id="PTHR35788:SF1">
    <property type="entry name" value="EXPORTED PROTEIN"/>
    <property type="match status" value="1"/>
</dbReference>
<evidence type="ECO:0000256" key="1">
    <source>
        <dbReference type="SAM" id="Phobius"/>
    </source>
</evidence>
<dbReference type="InterPro" id="IPR022029">
    <property type="entry name" value="YoaR-like_PG-bd"/>
</dbReference>
<dbReference type="AlphaFoldDB" id="A0A6J4V0Z1"/>
<organism evidence="3">
    <name type="scientific">uncultured Thermomicrobiales bacterium</name>
    <dbReference type="NCBI Taxonomy" id="1645740"/>
    <lineage>
        <taxon>Bacteria</taxon>
        <taxon>Pseudomonadati</taxon>
        <taxon>Thermomicrobiota</taxon>
        <taxon>Thermomicrobia</taxon>
        <taxon>Thermomicrobiales</taxon>
        <taxon>environmental samples</taxon>
    </lineage>
</organism>
<keyword evidence="1" id="KW-0812">Transmembrane</keyword>
<sequence length="754" mass="78075">MSATVPVEGAARALGRPVRLPLAPPAVGPLLVRALLVLVSFVVAGAAGLALYAQALADRVFEGVSAGGVPVGGLSVAEAEAVLEEAFVAYAGAPLTIEANGAAFALSPAAAGLSLDAEATVSRAMAWGRTGSIWERSQAWARGLTRGIAVPLVVDLDPARADSALRPAVVGVAVAPVDAWVRMDGGEPELVPDRSGVAIDAAATLAAIADRAAVRSLEPVPLVTRPVPAAISADDLAGSVPSARAAVDAPLLLRADDAVWHVPAADLARVVSVDRTGTLAVDREALGGLVGTLAVDIDREVADADVVVGDDGRLTAVASVEGAAVDVAASVDRLAAALLAGDAAADLVVARTAPAITTAAAEAAAVDGERRLEAGMPLRWDGGRAALDRGDLLRALTIRVRPGEPEPFVLGLDRDLIGERLDEIAAEVDEPVRDARFRVVAGKVTLAAEAREGRALETGRGVEGVLAAWESAKPGAPSEVELTVETIAPRWTGTDAAKIKLGDDVIAEGGTYYGDSSGPRRQNVELASSRLTGWLVPPGGVFSYAENIGPIDLASGYETGYGIVEQDGRFITAPVIGGGICQVSTTIFHAAFWAGLPIEERYQHPYYLRTYGEAVSGLPGLDAMVNIELDWALDLKFRNTTGNWLAVELVADGENLWSRILGTDPGWEVEVSEPVVSDRVAPDPKMYVTDSPELPRGQDLVVETASEGFDVSFTRTVRAGTKTLDTYTVSASFTAARNLTLRGTGPADMASPFA</sequence>
<evidence type="ECO:0000313" key="3">
    <source>
        <dbReference type="EMBL" id="CAA9565430.1"/>
    </source>
</evidence>
<accession>A0A6J4V0Z1</accession>
<dbReference type="InterPro" id="IPR052913">
    <property type="entry name" value="Glycopeptide_resist_protein"/>
</dbReference>
<keyword evidence="1" id="KW-0472">Membrane</keyword>
<evidence type="ECO:0000259" key="2">
    <source>
        <dbReference type="Pfam" id="PF12229"/>
    </source>
</evidence>
<dbReference type="InterPro" id="IPR007391">
    <property type="entry name" value="Vancomycin_resist_VanW"/>
</dbReference>
<feature type="domain" description="YoaR-like putative peptidoglycan binding" evidence="2">
    <location>
        <begin position="405"/>
        <end position="459"/>
    </location>
</feature>
<feature type="domain" description="YoaR-like putative peptidoglycan binding" evidence="2">
    <location>
        <begin position="276"/>
        <end position="341"/>
    </location>
</feature>
<name>A0A6J4V0Z1_9BACT</name>
<reference evidence="3" key="1">
    <citation type="submission" date="2020-02" db="EMBL/GenBank/DDBJ databases">
        <authorList>
            <person name="Meier V. D."/>
        </authorList>
    </citation>
    <scope>NUCLEOTIDE SEQUENCE</scope>
    <source>
        <strain evidence="3">AVDCRST_MAG59</strain>
    </source>
</reference>
<protein>
    <submittedName>
        <fullName evidence="3">Vancomycin B-type resistance protein VanW</fullName>
    </submittedName>
</protein>
<feature type="domain" description="YoaR-like putative peptidoglycan binding" evidence="2">
    <location>
        <begin position="106"/>
        <end position="210"/>
    </location>
</feature>
<dbReference type="EMBL" id="CADCWF010000199">
    <property type="protein sequence ID" value="CAA9565430.1"/>
    <property type="molecule type" value="Genomic_DNA"/>
</dbReference>
<dbReference type="Pfam" id="PF12229">
    <property type="entry name" value="PG_binding_4"/>
    <property type="match status" value="3"/>
</dbReference>